<dbReference type="EMBL" id="KQ424569">
    <property type="protein sequence ID" value="KOF70803.1"/>
    <property type="molecule type" value="Genomic_DNA"/>
</dbReference>
<keyword evidence="1" id="KW-0812">Transmembrane</keyword>
<proteinExistence type="predicted"/>
<name>A0A0L8G1M8_OCTBM</name>
<organism evidence="2">
    <name type="scientific">Octopus bimaculoides</name>
    <name type="common">California two-spotted octopus</name>
    <dbReference type="NCBI Taxonomy" id="37653"/>
    <lineage>
        <taxon>Eukaryota</taxon>
        <taxon>Metazoa</taxon>
        <taxon>Spiralia</taxon>
        <taxon>Lophotrochozoa</taxon>
        <taxon>Mollusca</taxon>
        <taxon>Cephalopoda</taxon>
        <taxon>Coleoidea</taxon>
        <taxon>Octopodiformes</taxon>
        <taxon>Octopoda</taxon>
        <taxon>Incirrata</taxon>
        <taxon>Octopodidae</taxon>
        <taxon>Octopus</taxon>
    </lineage>
</organism>
<dbReference type="AlphaFoldDB" id="A0A0L8G1M8"/>
<gene>
    <name evidence="2" type="ORF">OCBIM_22002187mg</name>
</gene>
<sequence>MSLVMPDGQCCSEIFSCRIPNVSYKVNGMKFILMTGRNRLILNFIINLFFRFYNILTHTPILYLIKKISLLLLLFSTAGICRYAIICSSLHDC</sequence>
<accession>A0A0L8G1M8</accession>
<evidence type="ECO:0000313" key="2">
    <source>
        <dbReference type="EMBL" id="KOF70803.1"/>
    </source>
</evidence>
<reference evidence="2" key="1">
    <citation type="submission" date="2015-07" db="EMBL/GenBank/DDBJ databases">
        <title>MeaNS - Measles Nucleotide Surveillance Program.</title>
        <authorList>
            <person name="Tran T."/>
            <person name="Druce J."/>
        </authorList>
    </citation>
    <scope>NUCLEOTIDE SEQUENCE</scope>
    <source>
        <strain evidence="2">UCB-OBI-ISO-001</strain>
        <tissue evidence="2">Gonad</tissue>
    </source>
</reference>
<feature type="transmembrane region" description="Helical" evidence="1">
    <location>
        <begin position="40"/>
        <end position="56"/>
    </location>
</feature>
<keyword evidence="1" id="KW-0472">Membrane</keyword>
<evidence type="ECO:0000256" key="1">
    <source>
        <dbReference type="SAM" id="Phobius"/>
    </source>
</evidence>
<keyword evidence="1" id="KW-1133">Transmembrane helix</keyword>
<protein>
    <submittedName>
        <fullName evidence="2">Uncharacterized protein</fullName>
    </submittedName>
</protein>
<feature type="transmembrane region" description="Helical" evidence="1">
    <location>
        <begin position="68"/>
        <end position="85"/>
    </location>
</feature>